<dbReference type="EMBL" id="BARW01009584">
    <property type="protein sequence ID" value="GAI82280.1"/>
    <property type="molecule type" value="Genomic_DNA"/>
</dbReference>
<evidence type="ECO:0000256" key="1">
    <source>
        <dbReference type="SAM" id="Phobius"/>
    </source>
</evidence>
<organism evidence="2">
    <name type="scientific">marine sediment metagenome</name>
    <dbReference type="NCBI Taxonomy" id="412755"/>
    <lineage>
        <taxon>unclassified sequences</taxon>
        <taxon>metagenomes</taxon>
        <taxon>ecological metagenomes</taxon>
    </lineage>
</organism>
<feature type="transmembrane region" description="Helical" evidence="1">
    <location>
        <begin position="7"/>
        <end position="29"/>
    </location>
</feature>
<gene>
    <name evidence="2" type="ORF">S12H4_19220</name>
</gene>
<keyword evidence="1" id="KW-0472">Membrane</keyword>
<evidence type="ECO:0000313" key="2">
    <source>
        <dbReference type="EMBL" id="GAI82280.1"/>
    </source>
</evidence>
<proteinExistence type="predicted"/>
<dbReference type="AlphaFoldDB" id="X1T3S9"/>
<comment type="caution">
    <text evidence="2">The sequence shown here is derived from an EMBL/GenBank/DDBJ whole genome shotgun (WGS) entry which is preliminary data.</text>
</comment>
<protein>
    <submittedName>
        <fullName evidence="2">Uncharacterized protein</fullName>
    </submittedName>
</protein>
<reference evidence="2" key="1">
    <citation type="journal article" date="2014" name="Front. Microbiol.">
        <title>High frequency of phylogenetically diverse reductive dehalogenase-homologous genes in deep subseafloor sedimentary metagenomes.</title>
        <authorList>
            <person name="Kawai M."/>
            <person name="Futagami T."/>
            <person name="Toyoda A."/>
            <person name="Takaki Y."/>
            <person name="Nishi S."/>
            <person name="Hori S."/>
            <person name="Arai W."/>
            <person name="Tsubouchi T."/>
            <person name="Morono Y."/>
            <person name="Uchiyama I."/>
            <person name="Ito T."/>
            <person name="Fujiyama A."/>
            <person name="Inagaki F."/>
            <person name="Takami H."/>
        </authorList>
    </citation>
    <scope>NUCLEOTIDE SEQUENCE</scope>
    <source>
        <strain evidence="2">Expedition CK06-06</strain>
    </source>
</reference>
<keyword evidence="1" id="KW-0812">Transmembrane</keyword>
<name>X1T3S9_9ZZZZ</name>
<keyword evidence="1" id="KW-1133">Transmembrane helix</keyword>
<feature type="transmembrane region" description="Helical" evidence="1">
    <location>
        <begin position="49"/>
        <end position="67"/>
    </location>
</feature>
<sequence length="76" mass="8500">KMKELSILSIFVTLFGAMMLMVHIVFRILLRHSAAQGIYPDYDAGWLRFIGWLGAVVLIVGIALIVAERRGKGVEK</sequence>
<accession>X1T3S9</accession>
<feature type="non-terminal residue" evidence="2">
    <location>
        <position position="1"/>
    </location>
</feature>